<dbReference type="Pfam" id="PF13242">
    <property type="entry name" value="Hydrolase_like"/>
    <property type="match status" value="1"/>
</dbReference>
<dbReference type="InterPro" id="IPR036412">
    <property type="entry name" value="HAD-like_sf"/>
</dbReference>
<dbReference type="Pfam" id="PF13344">
    <property type="entry name" value="Hydrolase_6"/>
    <property type="match status" value="1"/>
</dbReference>
<evidence type="ECO:0000313" key="1">
    <source>
        <dbReference type="EMBL" id="HHK68111.1"/>
    </source>
</evidence>
<sequence length="263" mass="28021">MKLKNVKGLVLDLDGCVYVGNTPVEGAADALRTLRDMGVKLVFLTNNSTLTRKQYVEKLSRMGIDAAETEVLTSGVVAAKFIKNRRKGVNILPVAEEGFTAEAVALGLRILSPNDWKQADYVVVGLDRNLSYEKLAKACLAIRAGAFFLATNLDHVYPAEEGFLPGAGSIAALLSTATGVKPVSVGKPEAETSKQALELLGLSKDEVAFVGDRVDTDVAAAKTVGCRSILVKTGAYKLFKHLSDQAELVVESITDLPQAISVE</sequence>
<proteinExistence type="predicted"/>
<dbReference type="GO" id="GO:0016791">
    <property type="term" value="F:phosphatase activity"/>
    <property type="evidence" value="ECO:0007669"/>
    <property type="project" value="TreeGrafter"/>
</dbReference>
<comment type="caution">
    <text evidence="1">The sequence shown here is derived from an EMBL/GenBank/DDBJ whole genome shotgun (WGS) entry which is preliminary data.</text>
</comment>
<reference evidence="1" key="1">
    <citation type="journal article" date="2020" name="mSystems">
        <title>Genome- and Community-Level Interaction Insights into Carbon Utilization and Element Cycling Functions of Hydrothermarchaeota in Hydrothermal Sediment.</title>
        <authorList>
            <person name="Zhou Z."/>
            <person name="Liu Y."/>
            <person name="Xu W."/>
            <person name="Pan J."/>
            <person name="Luo Z.H."/>
            <person name="Li M."/>
        </authorList>
    </citation>
    <scope>NUCLEOTIDE SEQUENCE [LARGE SCALE GENOMIC DNA]</scope>
    <source>
        <strain evidence="1">SpSt-1056</strain>
    </source>
</reference>
<protein>
    <submittedName>
        <fullName evidence="1">HAD-IIA family hydrolase</fullName>
    </submittedName>
</protein>
<dbReference type="EMBL" id="DRWN01000025">
    <property type="protein sequence ID" value="HHK68111.1"/>
    <property type="molecule type" value="Genomic_DNA"/>
</dbReference>
<name>A0A7C5QD43_CALS0</name>
<dbReference type="PANTHER" id="PTHR19288:SF46">
    <property type="entry name" value="HALOACID DEHALOGENASE-LIKE HYDROLASE DOMAIN-CONTAINING PROTEIN 2"/>
    <property type="match status" value="1"/>
</dbReference>
<dbReference type="InterPro" id="IPR023214">
    <property type="entry name" value="HAD_sf"/>
</dbReference>
<dbReference type="PIRSF" id="PIRSF000915">
    <property type="entry name" value="PGP-type_phosphatase"/>
    <property type="match status" value="1"/>
</dbReference>
<dbReference type="InterPro" id="IPR006357">
    <property type="entry name" value="HAD-SF_hydro_IIA"/>
</dbReference>
<dbReference type="PANTHER" id="PTHR19288">
    <property type="entry name" value="4-NITROPHENYLPHOSPHATASE-RELATED"/>
    <property type="match status" value="1"/>
</dbReference>
<gene>
    <name evidence="1" type="ORF">ENM11_03020</name>
</gene>
<dbReference type="Gene3D" id="3.40.50.1000">
    <property type="entry name" value="HAD superfamily/HAD-like"/>
    <property type="match status" value="2"/>
</dbReference>
<dbReference type="GO" id="GO:0005737">
    <property type="term" value="C:cytoplasm"/>
    <property type="evidence" value="ECO:0007669"/>
    <property type="project" value="TreeGrafter"/>
</dbReference>
<dbReference type="SUPFAM" id="SSF56784">
    <property type="entry name" value="HAD-like"/>
    <property type="match status" value="1"/>
</dbReference>
<dbReference type="NCBIfam" id="TIGR01460">
    <property type="entry name" value="HAD-SF-IIA"/>
    <property type="match status" value="1"/>
</dbReference>
<organism evidence="1">
    <name type="scientific">Caldiarchaeum subterraneum</name>
    <dbReference type="NCBI Taxonomy" id="311458"/>
    <lineage>
        <taxon>Archaea</taxon>
        <taxon>Nitrososphaerota</taxon>
        <taxon>Candidatus Caldarchaeales</taxon>
        <taxon>Candidatus Caldarchaeaceae</taxon>
        <taxon>Candidatus Caldarchaeum</taxon>
    </lineage>
</organism>
<accession>A0A7C5QD43</accession>
<dbReference type="AlphaFoldDB" id="A0A7C5QD43"/>
<keyword evidence="1" id="KW-0378">Hydrolase</keyword>